<evidence type="ECO:0000313" key="9">
    <source>
        <dbReference type="EMBL" id="GAA5484274.1"/>
    </source>
</evidence>
<evidence type="ECO:0000256" key="1">
    <source>
        <dbReference type="ARBA" id="ARBA00004141"/>
    </source>
</evidence>
<keyword evidence="5 7" id="KW-1133">Transmembrane helix</keyword>
<keyword evidence="4" id="KW-0378">Hydrolase</keyword>
<feature type="transmembrane region" description="Helical" evidence="7">
    <location>
        <begin position="118"/>
        <end position="137"/>
    </location>
</feature>
<accession>A0ABP9UW40</accession>
<dbReference type="PANTHER" id="PTHR43731:SF14">
    <property type="entry name" value="PRESENILIN-ASSOCIATED RHOMBOID-LIKE PROTEIN, MITOCHONDRIAL"/>
    <property type="match status" value="1"/>
</dbReference>
<dbReference type="RefSeq" id="WP_353568372.1">
    <property type="nucleotide sequence ID" value="NZ_BAABRI010000023.1"/>
</dbReference>
<feature type="transmembrane region" description="Helical" evidence="7">
    <location>
        <begin position="12"/>
        <end position="35"/>
    </location>
</feature>
<feature type="transmembrane region" description="Helical" evidence="7">
    <location>
        <begin position="171"/>
        <end position="192"/>
    </location>
</feature>
<dbReference type="InterPro" id="IPR022764">
    <property type="entry name" value="Peptidase_S54_rhomboid_dom"/>
</dbReference>
<dbReference type="Pfam" id="PF01694">
    <property type="entry name" value="Rhomboid"/>
    <property type="match status" value="1"/>
</dbReference>
<evidence type="ECO:0000256" key="5">
    <source>
        <dbReference type="ARBA" id="ARBA00022989"/>
    </source>
</evidence>
<evidence type="ECO:0000256" key="7">
    <source>
        <dbReference type="SAM" id="Phobius"/>
    </source>
</evidence>
<dbReference type="SUPFAM" id="SSF144091">
    <property type="entry name" value="Rhomboid-like"/>
    <property type="match status" value="1"/>
</dbReference>
<comment type="caution">
    <text evidence="9">The sequence shown here is derived from an EMBL/GenBank/DDBJ whole genome shotgun (WGS) entry which is preliminary data.</text>
</comment>
<evidence type="ECO:0000313" key="10">
    <source>
        <dbReference type="Proteomes" id="UP001476282"/>
    </source>
</evidence>
<sequence length="259" mass="27898">MFFPISDDDSTLVRPAWVTIFVLAANVALFLLQYLHPAFSYGFAAVPAEITTGKDLVGTVTATLGGQEVAIRHAAGPVPIQLTVLSAMFMHGGWLHLGGNMLYLWIFGDNVEHRFGAVRFLIFYLVSGIAATFAQIAVDPDSIIPTLGASGAISGVLGAYMVLFPTNRVHCLLFFRMVSLPAVLVLGLWILLQFANGGGQIMASEQTGGVAYAAHIGGFFAGLIAGALSRLGMDHEPDTAFRRIAKRDDDLVSRYPRRR</sequence>
<dbReference type="PANTHER" id="PTHR43731">
    <property type="entry name" value="RHOMBOID PROTEASE"/>
    <property type="match status" value="1"/>
</dbReference>
<dbReference type="InterPro" id="IPR050925">
    <property type="entry name" value="Rhomboid_protease_S54"/>
</dbReference>
<dbReference type="EMBL" id="BAABRI010000023">
    <property type="protein sequence ID" value="GAA5484274.1"/>
    <property type="molecule type" value="Genomic_DNA"/>
</dbReference>
<comment type="similarity">
    <text evidence="2">Belongs to the peptidase S54 family.</text>
</comment>
<keyword evidence="3 7" id="KW-0812">Transmembrane</keyword>
<feature type="domain" description="Peptidase S54 rhomboid" evidence="8">
    <location>
        <begin position="83"/>
        <end position="228"/>
    </location>
</feature>
<dbReference type="Gene3D" id="1.20.1540.10">
    <property type="entry name" value="Rhomboid-like"/>
    <property type="match status" value="1"/>
</dbReference>
<reference evidence="9 10" key="1">
    <citation type="submission" date="2024-02" db="EMBL/GenBank/DDBJ databases">
        <title>Haloferula sargassicola NBRC 104335.</title>
        <authorList>
            <person name="Ichikawa N."/>
            <person name="Katano-Makiyama Y."/>
            <person name="Hidaka K."/>
        </authorList>
    </citation>
    <scope>NUCLEOTIDE SEQUENCE [LARGE SCALE GENOMIC DNA]</scope>
    <source>
        <strain evidence="9 10">NBRC 104335</strain>
    </source>
</reference>
<keyword evidence="6 7" id="KW-0472">Membrane</keyword>
<name>A0ABP9UW40_9BACT</name>
<feature type="transmembrane region" description="Helical" evidence="7">
    <location>
        <begin position="212"/>
        <end position="233"/>
    </location>
</feature>
<proteinExistence type="inferred from homology"/>
<keyword evidence="10" id="KW-1185">Reference proteome</keyword>
<organism evidence="9 10">
    <name type="scientific">Haloferula sargassicola</name>
    <dbReference type="NCBI Taxonomy" id="490096"/>
    <lineage>
        <taxon>Bacteria</taxon>
        <taxon>Pseudomonadati</taxon>
        <taxon>Verrucomicrobiota</taxon>
        <taxon>Verrucomicrobiia</taxon>
        <taxon>Verrucomicrobiales</taxon>
        <taxon>Verrucomicrobiaceae</taxon>
        <taxon>Haloferula</taxon>
    </lineage>
</organism>
<gene>
    <name evidence="9" type="ORF">Hsar01_03516</name>
</gene>
<feature type="transmembrane region" description="Helical" evidence="7">
    <location>
        <begin position="143"/>
        <end position="164"/>
    </location>
</feature>
<feature type="transmembrane region" description="Helical" evidence="7">
    <location>
        <begin position="84"/>
        <end position="106"/>
    </location>
</feature>
<dbReference type="Proteomes" id="UP001476282">
    <property type="component" value="Unassembled WGS sequence"/>
</dbReference>
<evidence type="ECO:0000256" key="4">
    <source>
        <dbReference type="ARBA" id="ARBA00022801"/>
    </source>
</evidence>
<evidence type="ECO:0000256" key="2">
    <source>
        <dbReference type="ARBA" id="ARBA00009045"/>
    </source>
</evidence>
<evidence type="ECO:0000256" key="3">
    <source>
        <dbReference type="ARBA" id="ARBA00022692"/>
    </source>
</evidence>
<dbReference type="InterPro" id="IPR035952">
    <property type="entry name" value="Rhomboid-like_sf"/>
</dbReference>
<evidence type="ECO:0000256" key="6">
    <source>
        <dbReference type="ARBA" id="ARBA00023136"/>
    </source>
</evidence>
<evidence type="ECO:0000259" key="8">
    <source>
        <dbReference type="Pfam" id="PF01694"/>
    </source>
</evidence>
<protein>
    <recommendedName>
        <fullName evidence="8">Peptidase S54 rhomboid domain-containing protein</fullName>
    </recommendedName>
</protein>
<comment type="subcellular location">
    <subcellularLocation>
        <location evidence="1">Membrane</location>
        <topology evidence="1">Multi-pass membrane protein</topology>
    </subcellularLocation>
</comment>